<feature type="repeat" description="ANK" evidence="3">
    <location>
        <begin position="956"/>
        <end position="988"/>
    </location>
</feature>
<dbReference type="InterPro" id="IPR002110">
    <property type="entry name" value="Ankyrin_rpt"/>
</dbReference>
<feature type="repeat" description="ANK" evidence="3">
    <location>
        <begin position="890"/>
        <end position="922"/>
    </location>
</feature>
<organism evidence="5 6">
    <name type="scientific">Mytilus edulis</name>
    <name type="common">Blue mussel</name>
    <dbReference type="NCBI Taxonomy" id="6550"/>
    <lineage>
        <taxon>Eukaryota</taxon>
        <taxon>Metazoa</taxon>
        <taxon>Spiralia</taxon>
        <taxon>Lophotrochozoa</taxon>
        <taxon>Mollusca</taxon>
        <taxon>Bivalvia</taxon>
        <taxon>Autobranchia</taxon>
        <taxon>Pteriomorphia</taxon>
        <taxon>Mytilida</taxon>
        <taxon>Mytiloidea</taxon>
        <taxon>Mytilidae</taxon>
        <taxon>Mytilinae</taxon>
        <taxon>Mytilus</taxon>
    </lineage>
</organism>
<dbReference type="InterPro" id="IPR036770">
    <property type="entry name" value="Ankyrin_rpt-contain_sf"/>
</dbReference>
<evidence type="ECO:0000256" key="1">
    <source>
        <dbReference type="ARBA" id="ARBA00022737"/>
    </source>
</evidence>
<feature type="repeat" description="ANK" evidence="3">
    <location>
        <begin position="824"/>
        <end position="856"/>
    </location>
</feature>
<dbReference type="SMART" id="SM00248">
    <property type="entry name" value="ANK"/>
    <property type="match status" value="14"/>
</dbReference>
<protein>
    <recommendedName>
        <fullName evidence="4">DZIP3-like HEPN domain-containing protein</fullName>
    </recommendedName>
</protein>
<reference evidence="5" key="1">
    <citation type="submission" date="2021-03" db="EMBL/GenBank/DDBJ databases">
        <authorList>
            <person name="Bekaert M."/>
        </authorList>
    </citation>
    <scope>NUCLEOTIDE SEQUENCE</scope>
</reference>
<dbReference type="Gene3D" id="1.25.40.20">
    <property type="entry name" value="Ankyrin repeat-containing domain"/>
    <property type="match status" value="4"/>
</dbReference>
<keyword evidence="1" id="KW-0677">Repeat</keyword>
<feature type="repeat" description="ANK" evidence="3">
    <location>
        <begin position="726"/>
        <end position="758"/>
    </location>
</feature>
<sequence>MCLHQFYNNNYIDLFRSVFLTMATELLPEEINNLRLSALLLKTGPRAVRVLFDRFFPPGGLQTVLNMEKISLEKLKKKRVINQAQWNLLYGTRTSQITSSEFDITLMACLLRNLTSLSIKDTMPSKTDTSPGADVSRIKHFRNQIAHSEDGKISQQDFNETWDNLSNAIVRLGGQPFVQECCDIKVASLNQHDKELLLEIRQNTQEIQNLNEVVNSLKNPIPINVKEIMKLKVETWKTENKLFVETKAAKFLLGAISENSIVTVIGNPGIGKSSLIHHVAMCLHQGENCEIKLKLLTSSVCDLSSPNLALSTEDLGKIASVYLSKPEADVVRDILPSLRYDFFPLLCKLYPEHRQHDIKDFFIRPVRAIEENLTQLQLQNDKMSFCSLALLVLFNNAIEDEWLSSIVSDEDKQLLQLLFEECEINCVPSRKTLKRQLEMFLGSYVTHDDNKYKALHDKLFDILAVFVGTEMFDFILQYGNIEFVSERYQFESLEADNNGCYIPVPIEKECEYFKRILRHVDKAFDNRQLAFEIYRKKFTSYCYTNKLDIVKRLRQFDESDTRSPLVIAVTSGYDEIVKMLIDFKMNVNIHDVIGRSMVSIAIENEYTSTLSILLKAKADANIADQQGFTPLCVAAGMGKTALCQMLLSYGADPNKRSLAGVFPLYWASYNRFPDVVKVLCNFNADVNLQNNNGWTSLYVACRNGSTDIVDLLLQQNADPNILQKNFGVSPLFEAVSRGQLGIVKMLLDHHANFKELLNGRYCLCEAVERGHTDVVRVLLDYGSDPNVSDQDDNYPLLLATSINNFDITSVLVRFGANINQCSKHLHTPLSIASYFGRVSLVNYLLENGADISSVNDNNETALNIAVRSTNPKVVELLLAHKSDPNVCNIHGNSCLSEAAFYGREDSVKILIKNKAEINSSNKLGETPLFRAGRAGNFKVVETLLLNNADVNKYDNEGNSPLSEASFYGYFEIVLLLLEHNADPNSANTIGSGALHRAAGSGKCEIVEALLNFGADPSICNSLGLTPLDIASVCEHHDIYETILHFESF</sequence>
<dbReference type="Pfam" id="PF13857">
    <property type="entry name" value="Ank_5"/>
    <property type="match status" value="1"/>
</dbReference>
<dbReference type="AlphaFoldDB" id="A0A8S3QSA0"/>
<feature type="repeat" description="ANK" evidence="3">
    <location>
        <begin position="758"/>
        <end position="790"/>
    </location>
</feature>
<keyword evidence="6" id="KW-1185">Reference proteome</keyword>
<evidence type="ECO:0000256" key="2">
    <source>
        <dbReference type="ARBA" id="ARBA00023043"/>
    </source>
</evidence>
<dbReference type="Proteomes" id="UP000683360">
    <property type="component" value="Unassembled WGS sequence"/>
</dbReference>
<dbReference type="PROSITE" id="PS50088">
    <property type="entry name" value="ANK_REPEAT"/>
    <property type="match status" value="13"/>
</dbReference>
<feature type="repeat" description="ANK" evidence="3">
    <location>
        <begin position="989"/>
        <end position="1021"/>
    </location>
</feature>
<dbReference type="EMBL" id="CAJPWZ010000722">
    <property type="protein sequence ID" value="CAG2199573.1"/>
    <property type="molecule type" value="Genomic_DNA"/>
</dbReference>
<proteinExistence type="predicted"/>
<evidence type="ECO:0000313" key="5">
    <source>
        <dbReference type="EMBL" id="CAG2199573.1"/>
    </source>
</evidence>
<name>A0A8S3QSA0_MYTED</name>
<dbReference type="SUPFAM" id="SSF48403">
    <property type="entry name" value="Ankyrin repeat"/>
    <property type="match status" value="2"/>
</dbReference>
<accession>A0A8S3QSA0</accession>
<feature type="repeat" description="ANK" evidence="3">
    <location>
        <begin position="923"/>
        <end position="955"/>
    </location>
</feature>
<feature type="domain" description="DZIP3-like HEPN" evidence="4">
    <location>
        <begin position="58"/>
        <end position="191"/>
    </location>
</feature>
<dbReference type="PANTHER" id="PTHR24126">
    <property type="entry name" value="ANKYRIN REPEAT, PH AND SEC7 DOMAIN CONTAINING PROTEIN SECG-RELATED"/>
    <property type="match status" value="1"/>
</dbReference>
<gene>
    <name evidence="5" type="ORF">MEDL_14354</name>
</gene>
<dbReference type="PROSITE" id="PS50297">
    <property type="entry name" value="ANK_REP_REGION"/>
    <property type="match status" value="9"/>
</dbReference>
<feature type="repeat" description="ANK" evidence="3">
    <location>
        <begin position="692"/>
        <end position="724"/>
    </location>
</feature>
<feature type="repeat" description="ANK" evidence="3">
    <location>
        <begin position="626"/>
        <end position="658"/>
    </location>
</feature>
<keyword evidence="2 3" id="KW-0040">ANK repeat</keyword>
<evidence type="ECO:0000256" key="3">
    <source>
        <dbReference type="PROSITE-ProRule" id="PRU00023"/>
    </source>
</evidence>
<feature type="repeat" description="ANK" evidence="3">
    <location>
        <begin position="791"/>
        <end position="823"/>
    </location>
</feature>
<dbReference type="OrthoDB" id="194358at2759"/>
<feature type="repeat" description="ANK" evidence="3">
    <location>
        <begin position="857"/>
        <end position="889"/>
    </location>
</feature>
<evidence type="ECO:0000313" key="6">
    <source>
        <dbReference type="Proteomes" id="UP000683360"/>
    </source>
</evidence>
<dbReference type="PRINTS" id="PR01415">
    <property type="entry name" value="ANKYRIN"/>
</dbReference>
<feature type="repeat" description="ANK" evidence="3">
    <location>
        <begin position="560"/>
        <end position="592"/>
    </location>
</feature>
<dbReference type="InterPro" id="IPR041249">
    <property type="entry name" value="HEPN_DZIP3"/>
</dbReference>
<dbReference type="Pfam" id="PF00023">
    <property type="entry name" value="Ank"/>
    <property type="match status" value="2"/>
</dbReference>
<evidence type="ECO:0000259" key="4">
    <source>
        <dbReference type="Pfam" id="PF18738"/>
    </source>
</evidence>
<feature type="repeat" description="ANK" evidence="3">
    <location>
        <begin position="659"/>
        <end position="691"/>
    </location>
</feature>
<dbReference type="Pfam" id="PF18738">
    <property type="entry name" value="HEPN_DZIP3"/>
    <property type="match status" value="1"/>
</dbReference>
<dbReference type="Pfam" id="PF12796">
    <property type="entry name" value="Ank_2"/>
    <property type="match status" value="4"/>
</dbReference>
<comment type="caution">
    <text evidence="5">The sequence shown here is derived from an EMBL/GenBank/DDBJ whole genome shotgun (WGS) entry which is preliminary data.</text>
</comment>